<evidence type="ECO:0000256" key="4">
    <source>
        <dbReference type="ARBA" id="ARBA00023136"/>
    </source>
</evidence>
<name>A0A1H8IKY2_9BACI</name>
<feature type="transmembrane region" description="Helical" evidence="5">
    <location>
        <begin position="146"/>
        <end position="172"/>
    </location>
</feature>
<dbReference type="InterPro" id="IPR006153">
    <property type="entry name" value="Cation/H_exchanger_TM"/>
</dbReference>
<feature type="transmembrane region" description="Helical" evidence="5">
    <location>
        <begin position="361"/>
        <end position="384"/>
    </location>
</feature>
<evidence type="ECO:0000313" key="7">
    <source>
        <dbReference type="EMBL" id="SEN69550.1"/>
    </source>
</evidence>
<feature type="domain" description="Cation/H+ exchanger transmembrane" evidence="6">
    <location>
        <begin position="12"/>
        <end position="384"/>
    </location>
</feature>
<gene>
    <name evidence="7" type="ORF">SAMN04488134_101658</name>
</gene>
<dbReference type="STRING" id="872970.SAMN04488134_101658"/>
<dbReference type="GO" id="GO:0015297">
    <property type="term" value="F:antiporter activity"/>
    <property type="evidence" value="ECO:0007669"/>
    <property type="project" value="InterPro"/>
</dbReference>
<evidence type="ECO:0000256" key="2">
    <source>
        <dbReference type="ARBA" id="ARBA00022692"/>
    </source>
</evidence>
<dbReference type="Pfam" id="PF00999">
    <property type="entry name" value="Na_H_Exchanger"/>
    <property type="match status" value="1"/>
</dbReference>
<feature type="transmembrane region" description="Helical" evidence="5">
    <location>
        <begin position="26"/>
        <end position="44"/>
    </location>
</feature>
<dbReference type="AlphaFoldDB" id="A0A1H8IKY2"/>
<keyword evidence="8" id="KW-1185">Reference proteome</keyword>
<keyword evidence="3 5" id="KW-1133">Transmembrane helix</keyword>
<evidence type="ECO:0000256" key="1">
    <source>
        <dbReference type="ARBA" id="ARBA00004141"/>
    </source>
</evidence>
<accession>A0A1H8IKY2</accession>
<sequence>MLLSIGLLGLFGYLAAKLTEKMKLPGLVGLLVIGSLLGPYFFNVLQPDLLSISQDLRTCVLILLLLQAGLGLKKENLKKIGFLAIKMSSIPCIFEGIFILGAAYYLLDFNIAEAGMLGFIIAAVSPAILVPSMLELIKERLGEDKQIPALLLAGASIDDVFAITLFSVFLGLGTTERVNIVYELGQIPISIIVSILAGAILACVLIWLFKITDFFNQHTDQLVVLLASALLFYVIGEGIGIAGLLGILAVGFVLRKYEPEISDAFSNKLAQIWVFAQIILFTLVGAEVDVAVALQAGLVGLMIIMLGLIGRSLGVWIATARTALNNKERLFCIIAYLPKATVQAAIGSLPLAAGVSGGSKILAIAILSIVVTAPLGAIGIKVFARRLLV</sequence>
<feature type="transmembrane region" description="Helical" evidence="5">
    <location>
        <begin position="84"/>
        <end position="107"/>
    </location>
</feature>
<feature type="transmembrane region" description="Helical" evidence="5">
    <location>
        <begin position="292"/>
        <end position="318"/>
    </location>
</feature>
<protein>
    <submittedName>
        <fullName evidence="7">Sodium/proton antiporter, CPA1 family (TC 2.A.36)</fullName>
    </submittedName>
</protein>
<dbReference type="EMBL" id="FODJ01000001">
    <property type="protein sequence ID" value="SEN69550.1"/>
    <property type="molecule type" value="Genomic_DNA"/>
</dbReference>
<dbReference type="Gene3D" id="1.20.1530.20">
    <property type="match status" value="1"/>
</dbReference>
<dbReference type="RefSeq" id="WP_091494765.1">
    <property type="nucleotide sequence ID" value="NZ_FODJ01000001.1"/>
</dbReference>
<dbReference type="GO" id="GO:0016020">
    <property type="term" value="C:membrane"/>
    <property type="evidence" value="ECO:0007669"/>
    <property type="project" value="UniProtKB-SubCell"/>
</dbReference>
<feature type="transmembrane region" description="Helical" evidence="5">
    <location>
        <begin position="184"/>
        <end position="209"/>
    </location>
</feature>
<comment type="subcellular location">
    <subcellularLocation>
        <location evidence="1">Membrane</location>
        <topology evidence="1">Multi-pass membrane protein</topology>
    </subcellularLocation>
</comment>
<evidence type="ECO:0000313" key="8">
    <source>
        <dbReference type="Proteomes" id="UP000199300"/>
    </source>
</evidence>
<dbReference type="PANTHER" id="PTHR31102:SF1">
    <property type="entry name" value="CATION_H+ EXCHANGER DOMAIN-CONTAINING PROTEIN"/>
    <property type="match status" value="1"/>
</dbReference>
<organism evidence="7 8">
    <name type="scientific">Amphibacillus marinus</name>
    <dbReference type="NCBI Taxonomy" id="872970"/>
    <lineage>
        <taxon>Bacteria</taxon>
        <taxon>Bacillati</taxon>
        <taxon>Bacillota</taxon>
        <taxon>Bacilli</taxon>
        <taxon>Bacillales</taxon>
        <taxon>Bacillaceae</taxon>
        <taxon>Amphibacillus</taxon>
    </lineage>
</organism>
<evidence type="ECO:0000256" key="3">
    <source>
        <dbReference type="ARBA" id="ARBA00022989"/>
    </source>
</evidence>
<dbReference type="OrthoDB" id="9790604at2"/>
<dbReference type="InterPro" id="IPR038770">
    <property type="entry name" value="Na+/solute_symporter_sf"/>
</dbReference>
<evidence type="ECO:0000256" key="5">
    <source>
        <dbReference type="SAM" id="Phobius"/>
    </source>
</evidence>
<feature type="transmembrane region" description="Helical" evidence="5">
    <location>
        <begin position="114"/>
        <end position="134"/>
    </location>
</feature>
<feature type="transmembrane region" description="Helical" evidence="5">
    <location>
        <begin position="266"/>
        <end position="286"/>
    </location>
</feature>
<dbReference type="PANTHER" id="PTHR31102">
    <property type="match status" value="1"/>
</dbReference>
<dbReference type="Proteomes" id="UP000199300">
    <property type="component" value="Unassembled WGS sequence"/>
</dbReference>
<dbReference type="InterPro" id="IPR051843">
    <property type="entry name" value="CPA1_transporter"/>
</dbReference>
<feature type="transmembrane region" description="Helical" evidence="5">
    <location>
        <begin position="221"/>
        <end position="254"/>
    </location>
</feature>
<reference evidence="7 8" key="1">
    <citation type="submission" date="2016-10" db="EMBL/GenBank/DDBJ databases">
        <authorList>
            <person name="de Groot N.N."/>
        </authorList>
    </citation>
    <scope>NUCLEOTIDE SEQUENCE [LARGE SCALE GENOMIC DNA]</scope>
    <source>
        <strain evidence="7 8">CGMCC 1.10434</strain>
    </source>
</reference>
<dbReference type="GO" id="GO:1902600">
    <property type="term" value="P:proton transmembrane transport"/>
    <property type="evidence" value="ECO:0007669"/>
    <property type="project" value="InterPro"/>
</dbReference>
<keyword evidence="4 5" id="KW-0472">Membrane</keyword>
<proteinExistence type="predicted"/>
<evidence type="ECO:0000259" key="6">
    <source>
        <dbReference type="Pfam" id="PF00999"/>
    </source>
</evidence>
<keyword evidence="2 5" id="KW-0812">Transmembrane</keyword>